<sequence length="257" mass="28605">MKVLICGIICLFALCEANPLIPSSHDVVSRALESIDYNNIVPRELITRLKFLTETDILGGSEIKVVLNQYADTIFNNLQNFIRNHNWQNIDIPDTHLKITGGSVDLTRGNLNDLDTISRGGDVILTYEGDNKKLVIELPITFGDLRFHYHHHTKALFISMSGEIDGTVQHVQISAIASLDLNANTIFLDHYDMKHSGDVSVHFSGNPVVDWLANALSAVVTTFMGQVIVNVMAKFIRDNLRAVIEKLNEAIADIINN</sequence>
<dbReference type="SUPFAM" id="SSF55394">
    <property type="entry name" value="Bactericidal permeability-increasing protein, BPI"/>
    <property type="match status" value="1"/>
</dbReference>
<dbReference type="InterPro" id="IPR020234">
    <property type="entry name" value="Mite_allergen_group-7"/>
</dbReference>
<keyword evidence="1" id="KW-0732">Signal</keyword>
<protein>
    <submittedName>
        <fullName evidence="2">Uncharacterized protein</fullName>
    </submittedName>
</protein>
<feature type="signal peptide" evidence="1">
    <location>
        <begin position="1"/>
        <end position="17"/>
    </location>
</feature>
<evidence type="ECO:0000256" key="1">
    <source>
        <dbReference type="SAM" id="SignalP"/>
    </source>
</evidence>
<dbReference type="Gene3D" id="3.15.10.50">
    <property type="match status" value="1"/>
</dbReference>
<dbReference type="OrthoDB" id="6419576at2759"/>
<proteinExistence type="predicted"/>
<feature type="chain" id="PRO_5040121432" evidence="1">
    <location>
        <begin position="18"/>
        <end position="257"/>
    </location>
</feature>
<organism evidence="2 3">
    <name type="scientific">Diabrotica balteata</name>
    <name type="common">Banded cucumber beetle</name>
    <dbReference type="NCBI Taxonomy" id="107213"/>
    <lineage>
        <taxon>Eukaryota</taxon>
        <taxon>Metazoa</taxon>
        <taxon>Ecdysozoa</taxon>
        <taxon>Arthropoda</taxon>
        <taxon>Hexapoda</taxon>
        <taxon>Insecta</taxon>
        <taxon>Pterygota</taxon>
        <taxon>Neoptera</taxon>
        <taxon>Endopterygota</taxon>
        <taxon>Coleoptera</taxon>
        <taxon>Polyphaga</taxon>
        <taxon>Cucujiformia</taxon>
        <taxon>Chrysomeloidea</taxon>
        <taxon>Chrysomelidae</taxon>
        <taxon>Galerucinae</taxon>
        <taxon>Diabroticina</taxon>
        <taxon>Diabroticites</taxon>
        <taxon>Diabrotica</taxon>
    </lineage>
</organism>
<dbReference type="InterPro" id="IPR038602">
    <property type="entry name" value="Mite_allergen_7_sf"/>
</dbReference>
<dbReference type="AlphaFoldDB" id="A0A9N9SWW1"/>
<accession>A0A9N9SWW1</accession>
<dbReference type="Pfam" id="PF16984">
    <property type="entry name" value="Grp7_allergen"/>
    <property type="match status" value="1"/>
</dbReference>
<name>A0A9N9SWW1_DIABA</name>
<reference evidence="2" key="1">
    <citation type="submission" date="2022-01" db="EMBL/GenBank/DDBJ databases">
        <authorList>
            <person name="King R."/>
        </authorList>
    </citation>
    <scope>NUCLEOTIDE SEQUENCE</scope>
</reference>
<gene>
    <name evidence="2" type="ORF">DIABBA_LOCUS3690</name>
</gene>
<evidence type="ECO:0000313" key="2">
    <source>
        <dbReference type="EMBL" id="CAG9829936.1"/>
    </source>
</evidence>
<dbReference type="GO" id="GO:0008289">
    <property type="term" value="F:lipid binding"/>
    <property type="evidence" value="ECO:0007669"/>
    <property type="project" value="InterPro"/>
</dbReference>
<evidence type="ECO:0000313" key="3">
    <source>
        <dbReference type="Proteomes" id="UP001153709"/>
    </source>
</evidence>
<dbReference type="EMBL" id="OU898277">
    <property type="protein sequence ID" value="CAG9829936.1"/>
    <property type="molecule type" value="Genomic_DNA"/>
</dbReference>
<dbReference type="InterPro" id="IPR017943">
    <property type="entry name" value="Bactericidal_perm-incr_a/b_dom"/>
</dbReference>
<dbReference type="Proteomes" id="UP001153709">
    <property type="component" value="Chromosome 2"/>
</dbReference>
<keyword evidence="3" id="KW-1185">Reference proteome</keyword>